<evidence type="ECO:0000256" key="1">
    <source>
        <dbReference type="SAM" id="MobiDB-lite"/>
    </source>
</evidence>
<name>A0A811LA16_9BILA</name>
<feature type="region of interest" description="Disordered" evidence="1">
    <location>
        <begin position="1"/>
        <end position="247"/>
    </location>
</feature>
<feature type="compositionally biased region" description="Acidic residues" evidence="1">
    <location>
        <begin position="296"/>
        <end position="309"/>
    </location>
</feature>
<dbReference type="Proteomes" id="UP000783686">
    <property type="component" value="Unassembled WGS sequence"/>
</dbReference>
<dbReference type="EMBL" id="CAJFDH010000005">
    <property type="protein sequence ID" value="CAD5224003.1"/>
    <property type="molecule type" value="Genomic_DNA"/>
</dbReference>
<dbReference type="AlphaFoldDB" id="A0A811LA16"/>
<comment type="caution">
    <text evidence="2">The sequence shown here is derived from an EMBL/GenBank/DDBJ whole genome shotgun (WGS) entry which is preliminary data.</text>
</comment>
<feature type="compositionally biased region" description="Basic and acidic residues" evidence="1">
    <location>
        <begin position="119"/>
        <end position="133"/>
    </location>
</feature>
<sequence length="445" mass="49277">MDEQPGPSNQPGTNQQRPPRQIPSNEQEPPNPQGPTTRTRSRSRLRTSNRIAPSNQPETDDQGPSNQPGPSSEPGSSTQEALAVRRPRSRPAPLFRKPRGARVEPGPPSQRGPSNQPGFDREHPAVRDLERELNASSRSLSPPSPEVRISLRDVQPNAEAVPEQNAGPGDRPDRGIEANLGQNAQLDAQPSLEEDSGAYSCPDADAGLNIQPDVQPNPEQAARGDAGEEDLGQVARPDAQPNMEEDAGINLDQNMELDAPAPVDRAPIPEGGSREVSGLEANAGADPGQNIRPDTQPDDGGDPDSDPEEPVAGRSPQLPPLDYEAACHNCFIFRLPKESWNTAYIYANQRVYSEDLRDDDSYMWLRFGANTTRYCYLFEDFVVLLDFDFDKIDDKENYMLRIFEVDYPKERIYDVRIFDTGKKLALHITKDEGQHVRIYEVDANY</sequence>
<accession>A0A811LA16</accession>
<feature type="compositionally biased region" description="Polar residues" evidence="1">
    <location>
        <begin position="51"/>
        <end position="80"/>
    </location>
</feature>
<dbReference type="Proteomes" id="UP000614601">
    <property type="component" value="Unassembled WGS sequence"/>
</dbReference>
<dbReference type="EMBL" id="CAJFCW020000005">
    <property type="protein sequence ID" value="CAG9119357.1"/>
    <property type="molecule type" value="Genomic_DNA"/>
</dbReference>
<proteinExistence type="predicted"/>
<reference evidence="2" key="1">
    <citation type="submission" date="2020-09" db="EMBL/GenBank/DDBJ databases">
        <authorList>
            <person name="Kikuchi T."/>
        </authorList>
    </citation>
    <scope>NUCLEOTIDE SEQUENCE</scope>
    <source>
        <strain evidence="2">SH1</strain>
    </source>
</reference>
<evidence type="ECO:0000313" key="3">
    <source>
        <dbReference type="Proteomes" id="UP000614601"/>
    </source>
</evidence>
<keyword evidence="3" id="KW-1185">Reference proteome</keyword>
<feature type="compositionally biased region" description="Polar residues" evidence="1">
    <location>
        <begin position="1"/>
        <end position="28"/>
    </location>
</feature>
<protein>
    <submittedName>
        <fullName evidence="2">Uncharacterized protein</fullName>
    </submittedName>
</protein>
<gene>
    <name evidence="2" type="ORF">BOKJ2_LOCUS10773</name>
</gene>
<organism evidence="2 3">
    <name type="scientific">Bursaphelenchus okinawaensis</name>
    <dbReference type="NCBI Taxonomy" id="465554"/>
    <lineage>
        <taxon>Eukaryota</taxon>
        <taxon>Metazoa</taxon>
        <taxon>Ecdysozoa</taxon>
        <taxon>Nematoda</taxon>
        <taxon>Chromadorea</taxon>
        <taxon>Rhabditida</taxon>
        <taxon>Tylenchina</taxon>
        <taxon>Tylenchomorpha</taxon>
        <taxon>Aphelenchoidea</taxon>
        <taxon>Aphelenchoididae</taxon>
        <taxon>Bursaphelenchus</taxon>
    </lineage>
</organism>
<evidence type="ECO:0000313" key="2">
    <source>
        <dbReference type="EMBL" id="CAD5224003.1"/>
    </source>
</evidence>
<feature type="region of interest" description="Disordered" evidence="1">
    <location>
        <begin position="260"/>
        <end position="319"/>
    </location>
</feature>